<dbReference type="Proteomes" id="UP000011885">
    <property type="component" value="Unassembled WGS sequence"/>
</dbReference>
<dbReference type="AlphaFoldDB" id="M5U0F8"/>
<proteinExistence type="predicted"/>
<accession>M5U0F8</accession>
<comment type="caution">
    <text evidence="2">The sequence shown here is derived from an EMBL/GenBank/DDBJ whole genome shotgun (WGS) entry which is preliminary data.</text>
</comment>
<feature type="compositionally biased region" description="Polar residues" evidence="1">
    <location>
        <begin position="135"/>
        <end position="144"/>
    </location>
</feature>
<name>M5U0F8_9BACT</name>
<protein>
    <submittedName>
        <fullName evidence="2">Uncharacterized protein</fullName>
    </submittedName>
</protein>
<evidence type="ECO:0000313" key="3">
    <source>
        <dbReference type="Proteomes" id="UP000011885"/>
    </source>
</evidence>
<feature type="compositionally biased region" description="Basic and acidic residues" evidence="1">
    <location>
        <begin position="167"/>
        <end position="184"/>
    </location>
</feature>
<dbReference type="PATRIC" id="fig|1263870.3.peg.4077"/>
<organism evidence="2 3">
    <name type="scientific">Rhodopirellula sallentina SM41</name>
    <dbReference type="NCBI Taxonomy" id="1263870"/>
    <lineage>
        <taxon>Bacteria</taxon>
        <taxon>Pseudomonadati</taxon>
        <taxon>Planctomycetota</taxon>
        <taxon>Planctomycetia</taxon>
        <taxon>Pirellulales</taxon>
        <taxon>Pirellulaceae</taxon>
        <taxon>Rhodopirellula</taxon>
    </lineage>
</organism>
<keyword evidence="3" id="KW-1185">Reference proteome</keyword>
<dbReference type="EMBL" id="ANOH01000263">
    <property type="protein sequence ID" value="EMI54729.1"/>
    <property type="molecule type" value="Genomic_DNA"/>
</dbReference>
<evidence type="ECO:0000313" key="2">
    <source>
        <dbReference type="EMBL" id="EMI54729.1"/>
    </source>
</evidence>
<reference evidence="2 3" key="1">
    <citation type="journal article" date="2013" name="Mar. Genomics">
        <title>Expression of sulfatases in Rhodopirellula baltica and the diversity of sulfatases in the genus Rhodopirellula.</title>
        <authorList>
            <person name="Wegner C.E."/>
            <person name="Richter-Heitmann T."/>
            <person name="Klindworth A."/>
            <person name="Klockow C."/>
            <person name="Richter M."/>
            <person name="Achstetter T."/>
            <person name="Glockner F.O."/>
            <person name="Harder J."/>
        </authorList>
    </citation>
    <scope>NUCLEOTIDE SEQUENCE [LARGE SCALE GENOMIC DNA]</scope>
    <source>
        <strain evidence="2 3">SM41</strain>
    </source>
</reference>
<sequence length="184" mass="20799">MVVLSVSSTLLVLAVGWIHQSIRLASILRSHERHHQSVLRLSRQFRDDAHLAAQVIQNENEIRFLAENSEIRYQIDDLTVTRIHQTPSDDAPPHRESYQLAVRSEASFDLLPDSDWVVLTVRRRRPPHAAAEPHTSNPDASADSTPRESEKVSLPTDLVVRAAVGRWSDERSDNKAPPREDSLP</sequence>
<feature type="region of interest" description="Disordered" evidence="1">
    <location>
        <begin position="127"/>
        <end position="184"/>
    </location>
</feature>
<evidence type="ECO:0000256" key="1">
    <source>
        <dbReference type="SAM" id="MobiDB-lite"/>
    </source>
</evidence>
<gene>
    <name evidence="2" type="ORF">RSSM_03845</name>
</gene>